<keyword evidence="1" id="KW-0812">Transmembrane</keyword>
<dbReference type="RefSeq" id="WP_147659495.1">
    <property type="nucleotide sequence ID" value="NZ_CABMAB010000022.1"/>
</dbReference>
<organism evidence="2 3">
    <name type="scientific">Methanobrevibacter oralis</name>
    <dbReference type="NCBI Taxonomy" id="66851"/>
    <lineage>
        <taxon>Archaea</taxon>
        <taxon>Methanobacteriati</taxon>
        <taxon>Methanobacteriota</taxon>
        <taxon>Methanomada group</taxon>
        <taxon>Methanobacteria</taxon>
        <taxon>Methanobacteriales</taxon>
        <taxon>Methanobacteriaceae</taxon>
        <taxon>Methanobrevibacter</taxon>
    </lineage>
</organism>
<sequence length="109" mass="12395">MQSKKLTELIPYRRTVWMTGFLKTTLSASLISTGVVLLFNSITNHPLFDGYKETGIIVGITCILSAILIVTLIDKWKEQKKKEELEIIDKRAAEIAEEKILEAMKKLEN</sequence>
<evidence type="ECO:0000256" key="1">
    <source>
        <dbReference type="SAM" id="Phobius"/>
    </source>
</evidence>
<feature type="transmembrane region" description="Helical" evidence="1">
    <location>
        <begin position="21"/>
        <end position="42"/>
    </location>
</feature>
<keyword evidence="1" id="KW-0472">Membrane</keyword>
<dbReference type="Proteomes" id="UP000077428">
    <property type="component" value="Unassembled WGS sequence"/>
</dbReference>
<name>A0A166C591_METOA</name>
<accession>A0A166C591</accession>
<gene>
    <name evidence="2" type="ORF">MBORA_16020</name>
</gene>
<dbReference type="PATRIC" id="fig|66851.6.peg.1742"/>
<dbReference type="AlphaFoldDB" id="A0A166C591"/>
<evidence type="ECO:0000313" key="2">
    <source>
        <dbReference type="EMBL" id="KZX11357.1"/>
    </source>
</evidence>
<keyword evidence="1" id="KW-1133">Transmembrane helix</keyword>
<protein>
    <submittedName>
        <fullName evidence="2">Uncharacterized protein</fullName>
    </submittedName>
</protein>
<keyword evidence="3" id="KW-1185">Reference proteome</keyword>
<dbReference type="EMBL" id="LWMU01000092">
    <property type="protein sequence ID" value="KZX11357.1"/>
    <property type="molecule type" value="Genomic_DNA"/>
</dbReference>
<evidence type="ECO:0000313" key="3">
    <source>
        <dbReference type="Proteomes" id="UP000077428"/>
    </source>
</evidence>
<feature type="transmembrane region" description="Helical" evidence="1">
    <location>
        <begin position="54"/>
        <end position="73"/>
    </location>
</feature>
<reference evidence="3" key="1">
    <citation type="journal article" date="2016" name="Genome Announc.">
        <title>Draft Genome Sequences of Methanobrevibacter curvatus DSM11111, Methanobrevibacter cuticularis DSM11139, Methanobrevibacter filiformis DSM11501, and Methanobrevibacter oralis DSM7256.</title>
        <authorList>
            <person name="Poehlein A."/>
            <person name="Seedorf H."/>
        </authorList>
    </citation>
    <scope>NUCLEOTIDE SEQUENCE [LARGE SCALE GENOMIC DNA]</scope>
    <source>
        <strain evidence="3">DSM 7256 / JCM 30027 / ZR</strain>
    </source>
</reference>
<comment type="caution">
    <text evidence="2">The sequence shown here is derived from an EMBL/GenBank/DDBJ whole genome shotgun (WGS) entry which is preliminary data.</text>
</comment>
<proteinExistence type="predicted"/>
<dbReference type="STRING" id="66851.MBORA_16020"/>